<dbReference type="Proteomes" id="UP001583193">
    <property type="component" value="Unassembled WGS sequence"/>
</dbReference>
<feature type="compositionally biased region" description="Polar residues" evidence="1">
    <location>
        <begin position="1"/>
        <end position="12"/>
    </location>
</feature>
<feature type="region of interest" description="Disordered" evidence="1">
    <location>
        <begin position="1"/>
        <end position="67"/>
    </location>
</feature>
<dbReference type="EMBL" id="JAVDPF010000010">
    <property type="protein sequence ID" value="KAL1879483.1"/>
    <property type="molecule type" value="Genomic_DNA"/>
</dbReference>
<comment type="caution">
    <text evidence="2">The sequence shown here is derived from an EMBL/GenBank/DDBJ whole genome shotgun (WGS) entry which is preliminary data.</text>
</comment>
<feature type="compositionally biased region" description="Basic and acidic residues" evidence="1">
    <location>
        <begin position="27"/>
        <end position="52"/>
    </location>
</feature>
<evidence type="ECO:0000256" key="1">
    <source>
        <dbReference type="SAM" id="MobiDB-lite"/>
    </source>
</evidence>
<accession>A0ABR3XU54</accession>
<name>A0ABR3XU54_9EURO</name>
<proteinExistence type="predicted"/>
<gene>
    <name evidence="2" type="ORF">Plec18167_003940</name>
</gene>
<organism evidence="2 3">
    <name type="scientific">Paecilomyces lecythidis</name>
    <dbReference type="NCBI Taxonomy" id="3004212"/>
    <lineage>
        <taxon>Eukaryota</taxon>
        <taxon>Fungi</taxon>
        <taxon>Dikarya</taxon>
        <taxon>Ascomycota</taxon>
        <taxon>Pezizomycotina</taxon>
        <taxon>Eurotiomycetes</taxon>
        <taxon>Eurotiomycetidae</taxon>
        <taxon>Eurotiales</taxon>
        <taxon>Thermoascaceae</taxon>
        <taxon>Paecilomyces</taxon>
    </lineage>
</organism>
<evidence type="ECO:0000313" key="3">
    <source>
        <dbReference type="Proteomes" id="UP001583193"/>
    </source>
</evidence>
<reference evidence="2 3" key="1">
    <citation type="journal article" date="2024" name="IMA Fungus">
        <title>IMA Genome - F19 : A genome assembly and annotation guide to empower mycologists, including annotated draft genome sequences of Ceratocystis pirilliformis, Diaporthe australafricana, Fusarium ophioides, Paecilomyces lecythidis, and Sporothrix stenoceras.</title>
        <authorList>
            <person name="Aylward J."/>
            <person name="Wilson A.M."/>
            <person name="Visagie C.M."/>
            <person name="Spraker J."/>
            <person name="Barnes I."/>
            <person name="Buitendag C."/>
            <person name="Ceriani C."/>
            <person name="Del Mar Angel L."/>
            <person name="du Plessis D."/>
            <person name="Fuchs T."/>
            <person name="Gasser K."/>
            <person name="Kramer D."/>
            <person name="Li W."/>
            <person name="Munsamy K."/>
            <person name="Piso A."/>
            <person name="Price J.L."/>
            <person name="Sonnekus B."/>
            <person name="Thomas C."/>
            <person name="van der Nest A."/>
            <person name="van Dijk A."/>
            <person name="van Heerden A."/>
            <person name="van Vuuren N."/>
            <person name="Yilmaz N."/>
            <person name="Duong T.A."/>
            <person name="van der Merwe N.A."/>
            <person name="Wingfield M.J."/>
            <person name="Wingfield B.D."/>
        </authorList>
    </citation>
    <scope>NUCLEOTIDE SEQUENCE [LARGE SCALE GENOMIC DNA]</scope>
    <source>
        <strain evidence="2 3">CMW 18167</strain>
    </source>
</reference>
<protein>
    <submittedName>
        <fullName evidence="2">Uncharacterized protein</fullName>
    </submittedName>
</protein>
<sequence length="67" mass="7053">MSQSSASQNPLGQPTVPLTEPPPSPNEETKKEVLRAARKDPEGQHLGGHDTSEAPNVKLGKKEGNGP</sequence>
<keyword evidence="3" id="KW-1185">Reference proteome</keyword>
<evidence type="ECO:0000313" key="2">
    <source>
        <dbReference type="EMBL" id="KAL1879483.1"/>
    </source>
</evidence>